<accession>A0A370BK14</accession>
<dbReference type="AlphaFoldDB" id="A0A370BK14"/>
<organism evidence="1 2">
    <name type="scientific">Streptomyces corynorhini</name>
    <dbReference type="NCBI Taxonomy" id="2282652"/>
    <lineage>
        <taxon>Bacteria</taxon>
        <taxon>Bacillati</taxon>
        <taxon>Actinomycetota</taxon>
        <taxon>Actinomycetes</taxon>
        <taxon>Kitasatosporales</taxon>
        <taxon>Streptomycetaceae</taxon>
        <taxon>Streptomyces</taxon>
    </lineage>
</organism>
<evidence type="ECO:0000313" key="1">
    <source>
        <dbReference type="EMBL" id="RDG40093.1"/>
    </source>
</evidence>
<comment type="caution">
    <text evidence="1">The sequence shown here is derived from an EMBL/GenBank/DDBJ whole genome shotgun (WGS) entry which is preliminary data.</text>
</comment>
<dbReference type="EMBL" id="QQNA01000001">
    <property type="protein sequence ID" value="RDG40093.1"/>
    <property type="molecule type" value="Genomic_DNA"/>
</dbReference>
<proteinExistence type="predicted"/>
<evidence type="ECO:0000313" key="2">
    <source>
        <dbReference type="Proteomes" id="UP000253741"/>
    </source>
</evidence>
<protein>
    <submittedName>
        <fullName evidence="1">Uncharacterized protein</fullName>
    </submittedName>
</protein>
<dbReference type="Proteomes" id="UP000253741">
    <property type="component" value="Unassembled WGS sequence"/>
</dbReference>
<name>A0A370BK14_9ACTN</name>
<sequence length="108" mass="11904">MAHRKEPLTSEELHDLLGPVAAGWPALGLTVWRGGILRYMADQQVKVFHGRELIGFTEQSPTVPDQRIYNAVVHIDHEGLPYGGSFPPGVIPVDPVRAQAEKKARLNS</sequence>
<gene>
    <name evidence="1" type="ORF">DVH02_00070</name>
</gene>
<reference evidence="1 2" key="1">
    <citation type="submission" date="2018-07" db="EMBL/GenBank/DDBJ databases">
        <title>Streptomyces species from bats.</title>
        <authorList>
            <person name="Dunlap C."/>
        </authorList>
    </citation>
    <scope>NUCLEOTIDE SEQUENCE [LARGE SCALE GENOMIC DNA]</scope>
    <source>
        <strain evidence="1 2">AC230</strain>
    </source>
</reference>
<keyword evidence="2" id="KW-1185">Reference proteome</keyword>